<sequence>MKFGKNLDCSCEQISIPYEQQAQRTIEDQLEELDSKQLITNKLLETLSFDIQVNGLRQHIQPKNLFIIRELITIKSIAINMELFLCN</sequence>
<dbReference type="Proteomes" id="UP000663828">
    <property type="component" value="Unassembled WGS sequence"/>
</dbReference>
<dbReference type="Proteomes" id="UP000663852">
    <property type="component" value="Unassembled WGS sequence"/>
</dbReference>
<evidence type="ECO:0000313" key="4">
    <source>
        <dbReference type="Proteomes" id="UP000663852"/>
    </source>
</evidence>
<evidence type="ECO:0000313" key="1">
    <source>
        <dbReference type="EMBL" id="CAF1154661.1"/>
    </source>
</evidence>
<accession>A0A815PUP2</accession>
<comment type="caution">
    <text evidence="2">The sequence shown here is derived from an EMBL/GenBank/DDBJ whole genome shotgun (WGS) entry which is preliminary data.</text>
</comment>
<proteinExistence type="predicted"/>
<evidence type="ECO:0000313" key="2">
    <source>
        <dbReference type="EMBL" id="CAF1453832.1"/>
    </source>
</evidence>
<dbReference type="EMBL" id="CAJNOR010001506">
    <property type="protein sequence ID" value="CAF1154661.1"/>
    <property type="molecule type" value="Genomic_DNA"/>
</dbReference>
<keyword evidence="3" id="KW-1185">Reference proteome</keyword>
<evidence type="ECO:0000313" key="3">
    <source>
        <dbReference type="Proteomes" id="UP000663828"/>
    </source>
</evidence>
<dbReference type="EMBL" id="CAJNOJ010000453">
    <property type="protein sequence ID" value="CAF1453832.1"/>
    <property type="molecule type" value="Genomic_DNA"/>
</dbReference>
<name>A0A815PUP2_ADIRI</name>
<dbReference type="AlphaFoldDB" id="A0A815PUP2"/>
<protein>
    <submittedName>
        <fullName evidence="2">Uncharacterized protein</fullName>
    </submittedName>
</protein>
<organism evidence="2 4">
    <name type="scientific">Adineta ricciae</name>
    <name type="common">Rotifer</name>
    <dbReference type="NCBI Taxonomy" id="249248"/>
    <lineage>
        <taxon>Eukaryota</taxon>
        <taxon>Metazoa</taxon>
        <taxon>Spiralia</taxon>
        <taxon>Gnathifera</taxon>
        <taxon>Rotifera</taxon>
        <taxon>Eurotatoria</taxon>
        <taxon>Bdelloidea</taxon>
        <taxon>Adinetida</taxon>
        <taxon>Adinetidae</taxon>
        <taxon>Adineta</taxon>
    </lineage>
</organism>
<reference evidence="2" key="1">
    <citation type="submission" date="2021-02" db="EMBL/GenBank/DDBJ databases">
        <authorList>
            <person name="Nowell W R."/>
        </authorList>
    </citation>
    <scope>NUCLEOTIDE SEQUENCE</scope>
</reference>
<gene>
    <name evidence="2" type="ORF">EDS130_LOCUS39691</name>
    <name evidence="1" type="ORF">XAT740_LOCUS21141</name>
</gene>